<dbReference type="EMBL" id="BART01042193">
    <property type="protein sequence ID" value="GAH21213.1"/>
    <property type="molecule type" value="Genomic_DNA"/>
</dbReference>
<reference evidence="1" key="1">
    <citation type="journal article" date="2014" name="Front. Microbiol.">
        <title>High frequency of phylogenetically diverse reductive dehalogenase-homologous genes in deep subseafloor sedimentary metagenomes.</title>
        <authorList>
            <person name="Kawai M."/>
            <person name="Futagami T."/>
            <person name="Toyoda A."/>
            <person name="Takaki Y."/>
            <person name="Nishi S."/>
            <person name="Hori S."/>
            <person name="Arai W."/>
            <person name="Tsubouchi T."/>
            <person name="Morono Y."/>
            <person name="Uchiyama I."/>
            <person name="Ito T."/>
            <person name="Fujiyama A."/>
            <person name="Inagaki F."/>
            <person name="Takami H."/>
        </authorList>
    </citation>
    <scope>NUCLEOTIDE SEQUENCE</scope>
    <source>
        <strain evidence="1">Expedition CK06-06</strain>
    </source>
</reference>
<sequence>YFFRTGPKGILWGMVISGAGKVIAVFLKEVICF</sequence>
<dbReference type="AlphaFoldDB" id="X1FKA7"/>
<organism evidence="1">
    <name type="scientific">marine sediment metagenome</name>
    <dbReference type="NCBI Taxonomy" id="412755"/>
    <lineage>
        <taxon>unclassified sequences</taxon>
        <taxon>metagenomes</taxon>
        <taxon>ecological metagenomes</taxon>
    </lineage>
</organism>
<name>X1FKA7_9ZZZZ</name>
<evidence type="ECO:0000313" key="1">
    <source>
        <dbReference type="EMBL" id="GAH21213.1"/>
    </source>
</evidence>
<accession>X1FKA7</accession>
<comment type="caution">
    <text evidence="1">The sequence shown here is derived from an EMBL/GenBank/DDBJ whole genome shotgun (WGS) entry which is preliminary data.</text>
</comment>
<gene>
    <name evidence="1" type="ORF">S01H4_67261</name>
</gene>
<feature type="non-terminal residue" evidence="1">
    <location>
        <position position="1"/>
    </location>
</feature>
<proteinExistence type="predicted"/>
<protein>
    <submittedName>
        <fullName evidence="1">Uncharacterized protein</fullName>
    </submittedName>
</protein>